<reference evidence="1 2" key="1">
    <citation type="submission" date="2023-07" db="EMBL/GenBank/DDBJ databases">
        <title>Identification of four novel Pseudomonas species associated with bacterial leaf spot of cucurbits.</title>
        <authorList>
            <person name="Fullem K.R."/>
        </authorList>
    </citation>
    <scope>NUCLEOTIDE SEQUENCE [LARGE SCALE GENOMIC DNA]</scope>
    <source>
        <strain evidence="1 2">K18</strain>
    </source>
</reference>
<organism evidence="1 2">
    <name type="scientific">Pseudomonas citrulli</name>
    <dbReference type="NCBI Taxonomy" id="3064347"/>
    <lineage>
        <taxon>Bacteria</taxon>
        <taxon>Pseudomonadati</taxon>
        <taxon>Pseudomonadota</taxon>
        <taxon>Gammaproteobacteria</taxon>
        <taxon>Pseudomonadales</taxon>
        <taxon>Pseudomonadaceae</taxon>
        <taxon>Pseudomonas</taxon>
    </lineage>
</organism>
<proteinExistence type="predicted"/>
<protein>
    <submittedName>
        <fullName evidence="1">DUF3757 domain-containing protein</fullName>
    </submittedName>
</protein>
<sequence>MRKIMANLMTVGGAGLFLWIAGQVHAGEITCPGVTQIQKTIEPVEARDDRQWERQRPMDVADPAMAQFNSAEFVVQEPDEQSPTQATIIYKLGTLNLTLEYLQAQGPALSTGSNRPCESPDATLCKLIKAHELTLSF</sequence>
<dbReference type="EMBL" id="JAUQOP010000005">
    <property type="protein sequence ID" value="MDO7896440.1"/>
    <property type="molecule type" value="Genomic_DNA"/>
</dbReference>
<gene>
    <name evidence="1" type="ORF">Q6A48_06005</name>
</gene>
<name>A0ABT9BWT4_9PSED</name>
<accession>A0ABT9BWT4</accession>
<dbReference type="RefSeq" id="WP_304552634.1">
    <property type="nucleotide sequence ID" value="NZ_JAUQOP010000005.1"/>
</dbReference>
<keyword evidence="2" id="KW-1185">Reference proteome</keyword>
<evidence type="ECO:0000313" key="1">
    <source>
        <dbReference type="EMBL" id="MDO7896440.1"/>
    </source>
</evidence>
<evidence type="ECO:0000313" key="2">
    <source>
        <dbReference type="Proteomes" id="UP001228019"/>
    </source>
</evidence>
<dbReference type="Proteomes" id="UP001228019">
    <property type="component" value="Unassembled WGS sequence"/>
</dbReference>
<comment type="caution">
    <text evidence="1">The sequence shown here is derived from an EMBL/GenBank/DDBJ whole genome shotgun (WGS) entry which is preliminary data.</text>
</comment>